<comment type="catalytic activity">
    <reaction evidence="9">
        <text>Typically cleaves a -Gly-|-Phe- bond to release an N-terminal, basic peptide of 5-8 residues from type IV prepilin, and then N-methylates the new N-terminal amino group, the methyl donor being S-adenosyl-L-methionine.</text>
        <dbReference type="EC" id="3.4.23.43"/>
    </reaction>
</comment>
<organism evidence="13 14">
    <name type="scientific">Alkalihalobacillus trypoxylicola</name>
    <dbReference type="NCBI Taxonomy" id="519424"/>
    <lineage>
        <taxon>Bacteria</taxon>
        <taxon>Bacillati</taxon>
        <taxon>Bacillota</taxon>
        <taxon>Bacilli</taxon>
        <taxon>Bacillales</taxon>
        <taxon>Bacillaceae</taxon>
        <taxon>Alkalihalobacillus</taxon>
    </lineage>
</organism>
<dbReference type="GO" id="GO:0008168">
    <property type="term" value="F:methyltransferase activity"/>
    <property type="evidence" value="ECO:0007669"/>
    <property type="project" value="UniProtKB-KW"/>
</dbReference>
<keyword evidence="9" id="KW-0808">Transferase</keyword>
<dbReference type="OrthoDB" id="9789291at2"/>
<comment type="subcellular location">
    <subcellularLocation>
        <location evidence="1">Cell inner membrane</location>
        <topology evidence="1">Multi-pass membrane protein</topology>
    </subcellularLocation>
    <subcellularLocation>
        <location evidence="9">Cell membrane</location>
        <topology evidence="9">Multi-pass membrane protein</topology>
    </subcellularLocation>
</comment>
<keyword evidence="7 10" id="KW-0472">Membrane</keyword>
<evidence type="ECO:0000256" key="10">
    <source>
        <dbReference type="SAM" id="Phobius"/>
    </source>
</evidence>
<evidence type="ECO:0000256" key="5">
    <source>
        <dbReference type="ARBA" id="ARBA00022692"/>
    </source>
</evidence>
<reference evidence="13" key="1">
    <citation type="submission" date="2016-02" db="EMBL/GenBank/DDBJ databases">
        <title>Genome sequence of Bacillus trypoxylicola KCTC 13244(T).</title>
        <authorList>
            <person name="Jeong H."/>
            <person name="Park S.-H."/>
            <person name="Choi S.-K."/>
        </authorList>
    </citation>
    <scope>NUCLEOTIDE SEQUENCE [LARGE SCALE GENOMIC DNA]</scope>
    <source>
        <strain evidence="13">KCTC 13244</strain>
    </source>
</reference>
<evidence type="ECO:0000256" key="3">
    <source>
        <dbReference type="ARBA" id="ARBA00022475"/>
    </source>
</evidence>
<evidence type="ECO:0000259" key="11">
    <source>
        <dbReference type="Pfam" id="PF01478"/>
    </source>
</evidence>
<accession>A0A161PHG7</accession>
<keyword evidence="3" id="KW-1003">Cell membrane</keyword>
<dbReference type="RefSeq" id="WP_061948582.1">
    <property type="nucleotide sequence ID" value="NZ_LTAO01000012.1"/>
</dbReference>
<dbReference type="InterPro" id="IPR010627">
    <property type="entry name" value="Prepilin_pept_A24_N"/>
</dbReference>
<keyword evidence="9" id="KW-0645">Protease</keyword>
<comment type="similarity">
    <text evidence="2 8">Belongs to the peptidase A24 family.</text>
</comment>
<dbReference type="InterPro" id="IPR014032">
    <property type="entry name" value="Peptidase_A24A_bac"/>
</dbReference>
<dbReference type="AlphaFoldDB" id="A0A161PHG7"/>
<feature type="transmembrane region" description="Helical" evidence="10">
    <location>
        <begin position="224"/>
        <end position="241"/>
    </location>
</feature>
<dbReference type="EMBL" id="LTAO01000012">
    <property type="protein sequence ID" value="KYG32304.1"/>
    <property type="molecule type" value="Genomic_DNA"/>
</dbReference>
<evidence type="ECO:0000256" key="4">
    <source>
        <dbReference type="ARBA" id="ARBA00022519"/>
    </source>
</evidence>
<keyword evidence="14" id="KW-1185">Reference proteome</keyword>
<evidence type="ECO:0000259" key="12">
    <source>
        <dbReference type="Pfam" id="PF06750"/>
    </source>
</evidence>
<proteinExistence type="inferred from homology"/>
<feature type="domain" description="Prepilin peptidase A24 N-terminal" evidence="12">
    <location>
        <begin position="12"/>
        <end position="94"/>
    </location>
</feature>
<feature type="transmembrane region" description="Helical" evidence="10">
    <location>
        <begin position="75"/>
        <end position="93"/>
    </location>
</feature>
<evidence type="ECO:0000256" key="8">
    <source>
        <dbReference type="RuleBase" id="RU003793"/>
    </source>
</evidence>
<evidence type="ECO:0000313" key="14">
    <source>
        <dbReference type="Proteomes" id="UP000075806"/>
    </source>
</evidence>
<gene>
    <name evidence="13" type="ORF">AZF04_05940</name>
</gene>
<dbReference type="GO" id="GO:0032259">
    <property type="term" value="P:methylation"/>
    <property type="evidence" value="ECO:0007669"/>
    <property type="project" value="UniProtKB-KW"/>
</dbReference>
<protein>
    <recommendedName>
        <fullName evidence="9">Prepilin leader peptidase/N-methyltransferase</fullName>
        <ecNumber evidence="9">2.1.1.-</ecNumber>
        <ecNumber evidence="9">3.4.23.43</ecNumber>
    </recommendedName>
</protein>
<feature type="transmembrane region" description="Helical" evidence="10">
    <location>
        <begin position="6"/>
        <end position="28"/>
    </location>
</feature>
<comment type="caution">
    <text evidence="13">The sequence shown here is derived from an EMBL/GenBank/DDBJ whole genome shotgun (WGS) entry which is preliminary data.</text>
</comment>
<dbReference type="GO" id="GO:0004190">
    <property type="term" value="F:aspartic-type endopeptidase activity"/>
    <property type="evidence" value="ECO:0007669"/>
    <property type="project" value="UniProtKB-EC"/>
</dbReference>
<dbReference type="Proteomes" id="UP000075806">
    <property type="component" value="Unassembled WGS sequence"/>
</dbReference>
<keyword evidence="9" id="KW-0489">Methyltransferase</keyword>
<evidence type="ECO:0000256" key="6">
    <source>
        <dbReference type="ARBA" id="ARBA00022989"/>
    </source>
</evidence>
<keyword evidence="4" id="KW-0997">Cell inner membrane</keyword>
<dbReference type="PRINTS" id="PR00864">
    <property type="entry name" value="PREPILNPTASE"/>
</dbReference>
<comment type="function">
    <text evidence="9">Plays an essential role in type IV pili and type II pseudopili formation by proteolytically removing the leader sequence from substrate proteins and subsequently monomethylating the alpha-amino group of the newly exposed N-terminal phenylalanine.</text>
</comment>
<keyword evidence="6 10" id="KW-1133">Transmembrane helix</keyword>
<dbReference type="PANTHER" id="PTHR30487:SF0">
    <property type="entry name" value="PREPILIN LEADER PEPTIDASE_N-METHYLTRANSFERASE-RELATED"/>
    <property type="match status" value="1"/>
</dbReference>
<dbReference type="EC" id="2.1.1.-" evidence="9"/>
<evidence type="ECO:0000256" key="2">
    <source>
        <dbReference type="ARBA" id="ARBA00005801"/>
    </source>
</evidence>
<feature type="transmembrane region" description="Helical" evidence="10">
    <location>
        <begin position="152"/>
        <end position="172"/>
    </location>
</feature>
<dbReference type="InterPro" id="IPR000045">
    <property type="entry name" value="Prepilin_IV_endopep_pep"/>
</dbReference>
<dbReference type="EC" id="3.4.23.43" evidence="9"/>
<sequence>MVEWILYSYIALVGLCLGSFYNVVGLRLPIGTLWDKARSYTPCCQRKLSTKELIPLFSYLFLHGKCLTCKTRISPIYPSIEFLTALLFIFAFWKIGFQVQLIEAFLLISLSLILIVSDMRYMLIPNKLLLFFTALFIGWKLLFVPLDMWGDFILGAMIGFIVLLVVAIVSKGGMGGGDIKLFALLGFVLGYKLVILTFMLSCFLGALIGGCLMLMGVVKRKQPIPFAPFIVVAALVSYFYGNQMIDWYFAISNL</sequence>
<dbReference type="InterPro" id="IPR050882">
    <property type="entry name" value="Prepilin_peptidase/N-MTase"/>
</dbReference>
<feature type="transmembrane region" description="Helical" evidence="10">
    <location>
        <begin position="193"/>
        <end position="218"/>
    </location>
</feature>
<dbReference type="Pfam" id="PF06750">
    <property type="entry name" value="A24_N_bact"/>
    <property type="match status" value="1"/>
</dbReference>
<dbReference type="Pfam" id="PF01478">
    <property type="entry name" value="Peptidase_A24"/>
    <property type="match status" value="1"/>
</dbReference>
<evidence type="ECO:0000256" key="9">
    <source>
        <dbReference type="RuleBase" id="RU003794"/>
    </source>
</evidence>
<dbReference type="STRING" id="519424.AZF04_05940"/>
<keyword evidence="9" id="KW-0511">Multifunctional enzyme</keyword>
<dbReference type="GO" id="GO:0006465">
    <property type="term" value="P:signal peptide processing"/>
    <property type="evidence" value="ECO:0007669"/>
    <property type="project" value="TreeGrafter"/>
</dbReference>
<dbReference type="Gene3D" id="1.20.120.1220">
    <property type="match status" value="1"/>
</dbReference>
<keyword evidence="9" id="KW-0378">Hydrolase</keyword>
<dbReference type="GO" id="GO:0005886">
    <property type="term" value="C:plasma membrane"/>
    <property type="evidence" value="ECO:0007669"/>
    <property type="project" value="UniProtKB-SubCell"/>
</dbReference>
<dbReference type="PANTHER" id="PTHR30487">
    <property type="entry name" value="TYPE 4 PREPILIN-LIKE PROTEINS LEADER PEPTIDE-PROCESSING ENZYME"/>
    <property type="match status" value="1"/>
</dbReference>
<evidence type="ECO:0000256" key="1">
    <source>
        <dbReference type="ARBA" id="ARBA00004429"/>
    </source>
</evidence>
<evidence type="ECO:0000256" key="7">
    <source>
        <dbReference type="ARBA" id="ARBA00023136"/>
    </source>
</evidence>
<feature type="transmembrane region" description="Helical" evidence="10">
    <location>
        <begin position="99"/>
        <end position="116"/>
    </location>
</feature>
<evidence type="ECO:0000313" key="13">
    <source>
        <dbReference type="EMBL" id="KYG32304.1"/>
    </source>
</evidence>
<feature type="transmembrane region" description="Helical" evidence="10">
    <location>
        <begin position="128"/>
        <end position="146"/>
    </location>
</feature>
<feature type="domain" description="Prepilin type IV endopeptidase peptidase" evidence="11">
    <location>
        <begin position="106"/>
        <end position="209"/>
    </location>
</feature>
<keyword evidence="5 9" id="KW-0812">Transmembrane</keyword>
<name>A0A161PHG7_9BACI</name>